<dbReference type="GO" id="GO:0009252">
    <property type="term" value="P:peptidoglycan biosynthetic process"/>
    <property type="evidence" value="ECO:0007669"/>
    <property type="project" value="UniProtKB-KW"/>
</dbReference>
<evidence type="ECO:0000256" key="5">
    <source>
        <dbReference type="ARBA" id="ARBA00022960"/>
    </source>
</evidence>
<keyword evidence="1" id="KW-1003">Cell membrane</keyword>
<keyword evidence="2" id="KW-0328">Glycosyltransferase</keyword>
<dbReference type="GO" id="GO:0071555">
    <property type="term" value="P:cell wall organization"/>
    <property type="evidence" value="ECO:0007669"/>
    <property type="project" value="UniProtKB-KW"/>
</dbReference>
<dbReference type="EMBL" id="JAUBDJ010000014">
    <property type="protein sequence ID" value="MDW0118547.1"/>
    <property type="molecule type" value="Genomic_DNA"/>
</dbReference>
<accession>A0AAW9AAW1</accession>
<protein>
    <submittedName>
        <fullName evidence="11">Uncharacterized protein</fullName>
    </submittedName>
</protein>
<feature type="compositionally biased region" description="Basic and acidic residues" evidence="10">
    <location>
        <begin position="76"/>
        <end position="117"/>
    </location>
</feature>
<dbReference type="GO" id="GO:0008360">
    <property type="term" value="P:regulation of cell shape"/>
    <property type="evidence" value="ECO:0007669"/>
    <property type="project" value="UniProtKB-KW"/>
</dbReference>
<dbReference type="InterPro" id="IPR050396">
    <property type="entry name" value="Glycosyltr_51/Transpeptidase"/>
</dbReference>
<feature type="compositionally biased region" description="Basic residues" evidence="10">
    <location>
        <begin position="118"/>
        <end position="144"/>
    </location>
</feature>
<evidence type="ECO:0000256" key="8">
    <source>
        <dbReference type="ARBA" id="ARBA00023136"/>
    </source>
</evidence>
<evidence type="ECO:0000256" key="3">
    <source>
        <dbReference type="ARBA" id="ARBA00022679"/>
    </source>
</evidence>
<name>A0AAW9AAW1_9BACL</name>
<evidence type="ECO:0000313" key="12">
    <source>
        <dbReference type="Proteomes" id="UP001271648"/>
    </source>
</evidence>
<proteinExistence type="predicted"/>
<keyword evidence="5" id="KW-0133">Cell shape</keyword>
<gene>
    <name evidence="11" type="ORF">QTL97_16580</name>
</gene>
<keyword evidence="9" id="KW-0961">Cell wall biogenesis/degradation</keyword>
<dbReference type="InterPro" id="IPR012338">
    <property type="entry name" value="Beta-lactam/transpept-like"/>
</dbReference>
<dbReference type="PANTHER" id="PTHR32282:SF32">
    <property type="entry name" value="PENICILLIN-BINDING PROTEIN 2A"/>
    <property type="match status" value="1"/>
</dbReference>
<dbReference type="Proteomes" id="UP001271648">
    <property type="component" value="Unassembled WGS sequence"/>
</dbReference>
<dbReference type="RefSeq" id="WP_317941281.1">
    <property type="nucleotide sequence ID" value="NZ_JAUBDJ010000014.1"/>
</dbReference>
<comment type="caution">
    <text evidence="11">The sequence shown here is derived from an EMBL/GenBank/DDBJ whole genome shotgun (WGS) entry which is preliminary data.</text>
</comment>
<evidence type="ECO:0000256" key="9">
    <source>
        <dbReference type="ARBA" id="ARBA00023316"/>
    </source>
</evidence>
<keyword evidence="8" id="KW-0472">Membrane</keyword>
<dbReference type="PANTHER" id="PTHR32282">
    <property type="entry name" value="BINDING PROTEIN TRANSPEPTIDASE, PUTATIVE-RELATED"/>
    <property type="match status" value="1"/>
</dbReference>
<evidence type="ECO:0000256" key="7">
    <source>
        <dbReference type="ARBA" id="ARBA00022989"/>
    </source>
</evidence>
<dbReference type="SUPFAM" id="SSF56601">
    <property type="entry name" value="beta-lactamase/transpeptidase-like"/>
    <property type="match status" value="1"/>
</dbReference>
<dbReference type="AlphaFoldDB" id="A0AAW9AAW1"/>
<keyword evidence="7" id="KW-1133">Transmembrane helix</keyword>
<evidence type="ECO:0000313" key="11">
    <source>
        <dbReference type="EMBL" id="MDW0118547.1"/>
    </source>
</evidence>
<feature type="region of interest" description="Disordered" evidence="10">
    <location>
        <begin position="76"/>
        <end position="144"/>
    </location>
</feature>
<keyword evidence="6" id="KW-0573">Peptidoglycan synthesis</keyword>
<keyword evidence="4" id="KW-0812">Transmembrane</keyword>
<evidence type="ECO:0000256" key="4">
    <source>
        <dbReference type="ARBA" id="ARBA00022692"/>
    </source>
</evidence>
<dbReference type="Gene3D" id="3.40.710.10">
    <property type="entry name" value="DD-peptidase/beta-lactamase superfamily"/>
    <property type="match status" value="1"/>
</dbReference>
<dbReference type="GO" id="GO:0008955">
    <property type="term" value="F:peptidoglycan glycosyltransferase activity"/>
    <property type="evidence" value="ECO:0007669"/>
    <property type="project" value="TreeGrafter"/>
</dbReference>
<evidence type="ECO:0000256" key="1">
    <source>
        <dbReference type="ARBA" id="ARBA00022475"/>
    </source>
</evidence>
<reference evidence="11 12" key="1">
    <citation type="submission" date="2023-06" db="EMBL/GenBank/DDBJ databases">
        <title>Sporosarcina sp. nov., isolated from Korean traditional fermented seafood 'Jeotgal'.</title>
        <authorList>
            <person name="Yang A.I."/>
            <person name="Shin N.-R."/>
        </authorList>
    </citation>
    <scope>NUCLEOTIDE SEQUENCE [LARGE SCALE GENOMIC DNA]</scope>
    <source>
        <strain evidence="11 12">KCTC43456</strain>
    </source>
</reference>
<dbReference type="GO" id="GO:0030288">
    <property type="term" value="C:outer membrane-bounded periplasmic space"/>
    <property type="evidence" value="ECO:0007669"/>
    <property type="project" value="TreeGrafter"/>
</dbReference>
<evidence type="ECO:0000256" key="10">
    <source>
        <dbReference type="SAM" id="MobiDB-lite"/>
    </source>
</evidence>
<evidence type="ECO:0000256" key="2">
    <source>
        <dbReference type="ARBA" id="ARBA00022676"/>
    </source>
</evidence>
<sequence>MIEAVISYHWFVGYTLDIVGAVWLGYDKTDAEHYLTSTSSFTVPPIFGQVLSRSISELPTKKFELPLIAKKQKELEEQKEKLKKEEQKKAEEKRKQEKNKEKEQKKREKKDKKEREKERKKKEKEREKRRRKKRKKRRNGKKIKIKIKINREGIIMDDSHRSVLQKGISI</sequence>
<organism evidence="11 12">
    <name type="scientific">Sporosarcina thermotolerans</name>
    <dbReference type="NCBI Taxonomy" id="633404"/>
    <lineage>
        <taxon>Bacteria</taxon>
        <taxon>Bacillati</taxon>
        <taxon>Bacillota</taxon>
        <taxon>Bacilli</taxon>
        <taxon>Bacillales</taxon>
        <taxon>Caryophanaceae</taxon>
        <taxon>Sporosarcina</taxon>
    </lineage>
</organism>
<keyword evidence="12" id="KW-1185">Reference proteome</keyword>
<evidence type="ECO:0000256" key="6">
    <source>
        <dbReference type="ARBA" id="ARBA00022984"/>
    </source>
</evidence>
<keyword evidence="3" id="KW-0808">Transferase</keyword>